<dbReference type="STRING" id="582899.Hden_1878"/>
<dbReference type="KEGG" id="hdn:Hden_1878"/>
<gene>
    <name evidence="2" type="ordered locus">Hden_1878</name>
</gene>
<evidence type="ECO:0000313" key="2">
    <source>
        <dbReference type="EMBL" id="ADJ23681.1"/>
    </source>
</evidence>
<reference evidence="3" key="1">
    <citation type="journal article" date="2011" name="J. Bacteriol.">
        <title>Genome sequences of eight morphologically diverse alphaproteobacteria.</title>
        <authorList>
            <consortium name="US DOE Joint Genome Institute"/>
            <person name="Brown P.J."/>
            <person name="Kysela D.T."/>
            <person name="Buechlein A."/>
            <person name="Hemmerich C."/>
            <person name="Brun Y.V."/>
        </authorList>
    </citation>
    <scope>NUCLEOTIDE SEQUENCE [LARGE SCALE GENOMIC DNA]</scope>
    <source>
        <strain evidence="3">ATCC 51888 / DSM 1869 / NCIB 11706 / TK 0415</strain>
    </source>
</reference>
<dbReference type="EMBL" id="CP002083">
    <property type="protein sequence ID" value="ADJ23681.1"/>
    <property type="molecule type" value="Genomic_DNA"/>
</dbReference>
<feature type="signal peptide" evidence="1">
    <location>
        <begin position="1"/>
        <end position="19"/>
    </location>
</feature>
<keyword evidence="1" id="KW-0732">Signal</keyword>
<dbReference type="InterPro" id="IPR008719">
    <property type="entry name" value="N2O_reductase_NosL"/>
</dbReference>
<dbReference type="PROSITE" id="PS51257">
    <property type="entry name" value="PROKAR_LIPOPROTEIN"/>
    <property type="match status" value="1"/>
</dbReference>
<dbReference type="eggNOG" id="COG4314">
    <property type="taxonomic scope" value="Bacteria"/>
</dbReference>
<dbReference type="SUPFAM" id="SSF160387">
    <property type="entry name" value="NosL/MerB-like"/>
    <property type="match status" value="1"/>
</dbReference>
<dbReference type="PANTHER" id="PTHR41247">
    <property type="entry name" value="HTH-TYPE TRANSCRIPTIONAL REPRESSOR YCNK"/>
    <property type="match status" value="1"/>
</dbReference>
<sequence precursor="true">MTRAWLLIGVMLSFALATAGCREKASEAPPPPQHLTADATGHYCGMALAEHPGPKGQIILASRTDPVWFSSARDAFAFTILAEESKDVRAIYVSDMGKAQTWDKPGDDNWVDARQAFFVVDSRKQSGMGAPETVPFSDRAAADKFAESNGGRVLSFSEVPHDYVLTSDIGTDATRSTEAIGSP</sequence>
<evidence type="ECO:0000256" key="1">
    <source>
        <dbReference type="SAM" id="SignalP"/>
    </source>
</evidence>
<dbReference type="PANTHER" id="PTHR41247:SF1">
    <property type="entry name" value="HTH-TYPE TRANSCRIPTIONAL REPRESSOR YCNK"/>
    <property type="match status" value="1"/>
</dbReference>
<dbReference type="RefSeq" id="WP_013215840.1">
    <property type="nucleotide sequence ID" value="NC_014313.1"/>
</dbReference>
<proteinExistence type="predicted"/>
<dbReference type="Pfam" id="PF05573">
    <property type="entry name" value="NosL"/>
    <property type="match status" value="1"/>
</dbReference>
<evidence type="ECO:0000313" key="3">
    <source>
        <dbReference type="Proteomes" id="UP000002033"/>
    </source>
</evidence>
<feature type="chain" id="PRO_5003116540" evidence="1">
    <location>
        <begin position="20"/>
        <end position="183"/>
    </location>
</feature>
<dbReference type="AlphaFoldDB" id="D8JZ79"/>
<organism evidence="2 3">
    <name type="scientific">Hyphomicrobium denitrificans (strain ATCC 51888 / DSM 1869 / NCIMB 11706 / TK 0415)</name>
    <dbReference type="NCBI Taxonomy" id="582899"/>
    <lineage>
        <taxon>Bacteria</taxon>
        <taxon>Pseudomonadati</taxon>
        <taxon>Pseudomonadota</taxon>
        <taxon>Alphaproteobacteria</taxon>
        <taxon>Hyphomicrobiales</taxon>
        <taxon>Hyphomicrobiaceae</taxon>
        <taxon>Hyphomicrobium</taxon>
    </lineage>
</organism>
<dbReference type="OrthoDB" id="7354657at2"/>
<dbReference type="Gene3D" id="3.30.70.2050">
    <property type="match status" value="1"/>
</dbReference>
<dbReference type="HOGENOM" id="CLU_096026_0_1_5"/>
<name>D8JZ79_HYPDA</name>
<dbReference type="Gene3D" id="3.30.70.2060">
    <property type="match status" value="1"/>
</dbReference>
<keyword evidence="3" id="KW-1185">Reference proteome</keyword>
<dbReference type="Proteomes" id="UP000002033">
    <property type="component" value="Chromosome"/>
</dbReference>
<accession>D8JZ79</accession>
<protein>
    <submittedName>
        <fullName evidence="2">NosL family protein</fullName>
    </submittedName>
</protein>